<dbReference type="SUPFAM" id="SSF55729">
    <property type="entry name" value="Acyl-CoA N-acyltransferases (Nat)"/>
    <property type="match status" value="1"/>
</dbReference>
<evidence type="ECO:0000256" key="2">
    <source>
        <dbReference type="ARBA" id="ARBA00023315"/>
    </source>
</evidence>
<dbReference type="Pfam" id="PF00583">
    <property type="entry name" value="Acetyltransf_1"/>
    <property type="match status" value="1"/>
</dbReference>
<evidence type="ECO:0000259" key="3">
    <source>
        <dbReference type="PROSITE" id="PS51186"/>
    </source>
</evidence>
<dbReference type="Gene3D" id="3.40.630.30">
    <property type="match status" value="1"/>
</dbReference>
<evidence type="ECO:0000313" key="5">
    <source>
        <dbReference type="Proteomes" id="UP000635885"/>
    </source>
</evidence>
<evidence type="ECO:0000256" key="1">
    <source>
        <dbReference type="ARBA" id="ARBA00022679"/>
    </source>
</evidence>
<dbReference type="CDD" id="cd04301">
    <property type="entry name" value="NAT_SF"/>
    <property type="match status" value="1"/>
</dbReference>
<sequence>MQAVQIIPYSEQYQIHFQEINLSWVEEHFSVEPFDLEQLQNPETSILNSGGAILLVKEGDRIVGTVGLKFVDHGLFEMIKMAVIPEYQGRGIGRLLAEAIILEARKIGGKKLQLYSNTKLIPALGLYRSLGFAELLPECGKYLRCDIKMELNL</sequence>
<dbReference type="PANTHER" id="PTHR43877">
    <property type="entry name" value="AMINOALKYLPHOSPHONATE N-ACETYLTRANSFERASE-RELATED-RELATED"/>
    <property type="match status" value="1"/>
</dbReference>
<dbReference type="InterPro" id="IPR050832">
    <property type="entry name" value="Bact_Acetyltransf"/>
</dbReference>
<dbReference type="EMBL" id="BMFD01000010">
    <property type="protein sequence ID" value="GGC46753.1"/>
    <property type="molecule type" value="Genomic_DNA"/>
</dbReference>
<organism evidence="4 5">
    <name type="scientific">Belliella aquatica</name>
    <dbReference type="NCBI Taxonomy" id="1323734"/>
    <lineage>
        <taxon>Bacteria</taxon>
        <taxon>Pseudomonadati</taxon>
        <taxon>Bacteroidota</taxon>
        <taxon>Cytophagia</taxon>
        <taxon>Cytophagales</taxon>
        <taxon>Cyclobacteriaceae</taxon>
        <taxon>Belliella</taxon>
    </lineage>
</organism>
<gene>
    <name evidence="4" type="ORF">GCM10010993_26760</name>
</gene>
<accession>A0ABQ1MYL8</accession>
<dbReference type="RefSeq" id="WP_188443601.1">
    <property type="nucleotide sequence ID" value="NZ_BMFD01000010.1"/>
</dbReference>
<dbReference type="PROSITE" id="PS51186">
    <property type="entry name" value="GNAT"/>
    <property type="match status" value="1"/>
</dbReference>
<evidence type="ECO:0000313" key="4">
    <source>
        <dbReference type="EMBL" id="GGC46753.1"/>
    </source>
</evidence>
<proteinExistence type="predicted"/>
<name>A0ABQ1MYL8_9BACT</name>
<reference evidence="5" key="1">
    <citation type="journal article" date="2019" name="Int. J. Syst. Evol. Microbiol.">
        <title>The Global Catalogue of Microorganisms (GCM) 10K type strain sequencing project: providing services to taxonomists for standard genome sequencing and annotation.</title>
        <authorList>
            <consortium name="The Broad Institute Genomics Platform"/>
            <consortium name="The Broad Institute Genome Sequencing Center for Infectious Disease"/>
            <person name="Wu L."/>
            <person name="Ma J."/>
        </authorList>
    </citation>
    <scope>NUCLEOTIDE SEQUENCE [LARGE SCALE GENOMIC DNA]</scope>
    <source>
        <strain evidence="5">CGMCC 1.12479</strain>
    </source>
</reference>
<keyword evidence="2" id="KW-0012">Acyltransferase</keyword>
<feature type="domain" description="N-acetyltransferase" evidence="3">
    <location>
        <begin position="4"/>
        <end position="153"/>
    </location>
</feature>
<dbReference type="InterPro" id="IPR016181">
    <property type="entry name" value="Acyl_CoA_acyltransferase"/>
</dbReference>
<dbReference type="InterPro" id="IPR000182">
    <property type="entry name" value="GNAT_dom"/>
</dbReference>
<dbReference type="Proteomes" id="UP000635885">
    <property type="component" value="Unassembled WGS sequence"/>
</dbReference>
<protein>
    <recommendedName>
        <fullName evidence="3">N-acetyltransferase domain-containing protein</fullName>
    </recommendedName>
</protein>
<keyword evidence="5" id="KW-1185">Reference proteome</keyword>
<keyword evidence="1" id="KW-0808">Transferase</keyword>
<dbReference type="PANTHER" id="PTHR43877:SF2">
    <property type="entry name" value="AMINOALKYLPHOSPHONATE N-ACETYLTRANSFERASE-RELATED"/>
    <property type="match status" value="1"/>
</dbReference>
<comment type="caution">
    <text evidence="4">The sequence shown here is derived from an EMBL/GenBank/DDBJ whole genome shotgun (WGS) entry which is preliminary data.</text>
</comment>